<gene>
    <name evidence="2" type="ORF">Pfra01_000062900</name>
</gene>
<dbReference type="Gene3D" id="1.10.418.20">
    <property type="match status" value="1"/>
</dbReference>
<accession>A0A9W6TNN3</accession>
<evidence type="ECO:0000313" key="3">
    <source>
        <dbReference type="Proteomes" id="UP001165121"/>
    </source>
</evidence>
<sequence length="153" mass="17332">MTTRGRSRRNIISGGLGVSHTFGVPRTKENNQSLTVRSPSSKKGEVGPVTDSLSVKHQTDYVFDVASLFFTEISGHQVSVEKTVMIAQPEQKNCFDCGIYMLYCMNRITQFIVKHYPETLAKETRALTSKCTAPTREKIRASLRKEFEKQWKP</sequence>
<protein>
    <submittedName>
        <fullName evidence="2">Unnamed protein product</fullName>
    </submittedName>
</protein>
<name>A0A9W6TNN3_9STRA</name>
<dbReference type="EMBL" id="BSXT01000047">
    <property type="protein sequence ID" value="GMF15941.1"/>
    <property type="molecule type" value="Genomic_DNA"/>
</dbReference>
<feature type="compositionally biased region" description="Polar residues" evidence="1">
    <location>
        <begin position="30"/>
        <end position="41"/>
    </location>
</feature>
<keyword evidence="3" id="KW-1185">Reference proteome</keyword>
<comment type="caution">
    <text evidence="2">The sequence shown here is derived from an EMBL/GenBank/DDBJ whole genome shotgun (WGS) entry which is preliminary data.</text>
</comment>
<dbReference type="AlphaFoldDB" id="A0A9W6TNN3"/>
<reference evidence="2" key="1">
    <citation type="submission" date="2023-04" db="EMBL/GenBank/DDBJ databases">
        <title>Phytophthora fragariaefolia NBRC 109709.</title>
        <authorList>
            <person name="Ichikawa N."/>
            <person name="Sato H."/>
            <person name="Tonouchi N."/>
        </authorList>
    </citation>
    <scope>NUCLEOTIDE SEQUENCE</scope>
    <source>
        <strain evidence="2">NBRC 109709</strain>
    </source>
</reference>
<organism evidence="2 3">
    <name type="scientific">Phytophthora fragariaefolia</name>
    <dbReference type="NCBI Taxonomy" id="1490495"/>
    <lineage>
        <taxon>Eukaryota</taxon>
        <taxon>Sar</taxon>
        <taxon>Stramenopiles</taxon>
        <taxon>Oomycota</taxon>
        <taxon>Peronosporomycetes</taxon>
        <taxon>Peronosporales</taxon>
        <taxon>Peronosporaceae</taxon>
        <taxon>Phytophthora</taxon>
    </lineage>
</organism>
<feature type="region of interest" description="Disordered" evidence="1">
    <location>
        <begin position="25"/>
        <end position="50"/>
    </location>
</feature>
<proteinExistence type="predicted"/>
<dbReference type="OrthoDB" id="442460at2759"/>
<dbReference type="SUPFAM" id="SSF54001">
    <property type="entry name" value="Cysteine proteinases"/>
    <property type="match status" value="1"/>
</dbReference>
<dbReference type="Proteomes" id="UP001165121">
    <property type="component" value="Unassembled WGS sequence"/>
</dbReference>
<evidence type="ECO:0000313" key="2">
    <source>
        <dbReference type="EMBL" id="GMF15941.1"/>
    </source>
</evidence>
<dbReference type="InterPro" id="IPR038765">
    <property type="entry name" value="Papain-like_cys_pep_sf"/>
</dbReference>
<evidence type="ECO:0000256" key="1">
    <source>
        <dbReference type="SAM" id="MobiDB-lite"/>
    </source>
</evidence>